<dbReference type="PANTHER" id="PTHR33420:SF3">
    <property type="entry name" value="FIMBRIAL SUBUNIT ELFA"/>
    <property type="match status" value="1"/>
</dbReference>
<dbReference type="SUPFAM" id="SSF49401">
    <property type="entry name" value="Bacterial adhesins"/>
    <property type="match status" value="1"/>
</dbReference>
<feature type="domain" description="Fimbrial-type adhesion" evidence="6">
    <location>
        <begin position="25"/>
        <end position="176"/>
    </location>
</feature>
<evidence type="ECO:0000256" key="4">
    <source>
        <dbReference type="ARBA" id="ARBA00023263"/>
    </source>
</evidence>
<protein>
    <submittedName>
        <fullName evidence="7">Type 1 fimbrial protein</fullName>
    </submittedName>
</protein>
<keyword evidence="3 5" id="KW-0732">Signal</keyword>
<proteinExistence type="inferred from homology"/>
<keyword evidence="8" id="KW-1185">Reference proteome</keyword>
<evidence type="ECO:0000313" key="8">
    <source>
        <dbReference type="Proteomes" id="UP000547058"/>
    </source>
</evidence>
<gene>
    <name evidence="7" type="ORF">H4O11_06955</name>
</gene>
<evidence type="ECO:0000313" key="7">
    <source>
        <dbReference type="EMBL" id="MBA8681549.1"/>
    </source>
</evidence>
<evidence type="ECO:0000256" key="2">
    <source>
        <dbReference type="ARBA" id="ARBA00006671"/>
    </source>
</evidence>
<dbReference type="InterPro" id="IPR050263">
    <property type="entry name" value="Bact_Fimbrial_Adh_Pro"/>
</dbReference>
<dbReference type="GO" id="GO:0043709">
    <property type="term" value="P:cell adhesion involved in single-species biofilm formation"/>
    <property type="evidence" value="ECO:0007669"/>
    <property type="project" value="TreeGrafter"/>
</dbReference>
<feature type="chain" id="PRO_5031164149" evidence="5">
    <location>
        <begin position="21"/>
        <end position="177"/>
    </location>
</feature>
<dbReference type="Gene3D" id="2.60.40.1090">
    <property type="entry name" value="Fimbrial-type adhesion domain"/>
    <property type="match status" value="1"/>
</dbReference>
<keyword evidence="4" id="KW-0281">Fimbrium</keyword>
<dbReference type="InterPro" id="IPR000259">
    <property type="entry name" value="Adhesion_dom_fimbrial"/>
</dbReference>
<comment type="caution">
    <text evidence="7">The sequence shown here is derived from an EMBL/GenBank/DDBJ whole genome shotgun (WGS) entry which is preliminary data.</text>
</comment>
<evidence type="ECO:0000256" key="5">
    <source>
        <dbReference type="SAM" id="SignalP"/>
    </source>
</evidence>
<dbReference type="PANTHER" id="PTHR33420">
    <property type="entry name" value="FIMBRIAL SUBUNIT ELFA-RELATED"/>
    <property type="match status" value="1"/>
</dbReference>
<name>A0A7W3FL52_9GAMM</name>
<comment type="subcellular location">
    <subcellularLocation>
        <location evidence="1">Fimbrium</location>
    </subcellularLocation>
</comment>
<evidence type="ECO:0000256" key="3">
    <source>
        <dbReference type="ARBA" id="ARBA00022729"/>
    </source>
</evidence>
<reference evidence="7 8" key="1">
    <citation type="submission" date="2020-08" db="EMBL/GenBank/DDBJ databases">
        <title>Stenotrophomonas tumulicola JCM 30961.</title>
        <authorList>
            <person name="Deng Y."/>
        </authorList>
    </citation>
    <scope>NUCLEOTIDE SEQUENCE [LARGE SCALE GENOMIC DNA]</scope>
    <source>
        <strain evidence="7 8">JCM 30961</strain>
    </source>
</reference>
<comment type="similarity">
    <text evidence="2">Belongs to the fimbrial protein family.</text>
</comment>
<dbReference type="Pfam" id="PF00419">
    <property type="entry name" value="Fimbrial"/>
    <property type="match status" value="1"/>
</dbReference>
<sequence>MNRNIAIVVALLCASSAVHAQQGTITFVGQIVQETCVVAPASNGSGDGPDFTVHLPSLSQRALDGAGKRGVAMPFHVVVGSNERPCRQHNVRARFVDAGDNNTAGRLANRGTAANVDIVVQSAQQQDINLNSNAGSLMVPINPAGVGMLGWSANYHATAAASAGSVTARLQYLLDYP</sequence>
<dbReference type="InterPro" id="IPR036937">
    <property type="entry name" value="Adhesion_dom_fimbrial_sf"/>
</dbReference>
<dbReference type="GO" id="GO:0009289">
    <property type="term" value="C:pilus"/>
    <property type="evidence" value="ECO:0007669"/>
    <property type="project" value="UniProtKB-SubCell"/>
</dbReference>
<organism evidence="7 8">
    <name type="scientific">Stenotrophomonas tumulicola</name>
    <dbReference type="NCBI Taxonomy" id="1685415"/>
    <lineage>
        <taxon>Bacteria</taxon>
        <taxon>Pseudomonadati</taxon>
        <taxon>Pseudomonadota</taxon>
        <taxon>Gammaproteobacteria</taxon>
        <taxon>Lysobacterales</taxon>
        <taxon>Lysobacteraceae</taxon>
        <taxon>Stenotrophomonas</taxon>
    </lineage>
</organism>
<dbReference type="EMBL" id="JACGXS010000002">
    <property type="protein sequence ID" value="MBA8681549.1"/>
    <property type="molecule type" value="Genomic_DNA"/>
</dbReference>
<dbReference type="AlphaFoldDB" id="A0A7W3FL52"/>
<dbReference type="RefSeq" id="WP_182338672.1">
    <property type="nucleotide sequence ID" value="NZ_JACGXS010000002.1"/>
</dbReference>
<feature type="signal peptide" evidence="5">
    <location>
        <begin position="1"/>
        <end position="20"/>
    </location>
</feature>
<accession>A0A7W3FL52</accession>
<evidence type="ECO:0000256" key="1">
    <source>
        <dbReference type="ARBA" id="ARBA00004561"/>
    </source>
</evidence>
<dbReference type="Proteomes" id="UP000547058">
    <property type="component" value="Unassembled WGS sequence"/>
</dbReference>
<evidence type="ECO:0000259" key="6">
    <source>
        <dbReference type="Pfam" id="PF00419"/>
    </source>
</evidence>
<dbReference type="InterPro" id="IPR008966">
    <property type="entry name" value="Adhesion_dom_sf"/>
</dbReference>